<proteinExistence type="predicted"/>
<evidence type="ECO:0000256" key="2">
    <source>
        <dbReference type="ARBA" id="ARBA00023125"/>
    </source>
</evidence>
<keyword evidence="2" id="KW-0238">DNA-binding</keyword>
<dbReference type="GO" id="GO:0003677">
    <property type="term" value="F:DNA binding"/>
    <property type="evidence" value="ECO:0007669"/>
    <property type="project" value="UniProtKB-KW"/>
</dbReference>
<dbReference type="InterPro" id="IPR050679">
    <property type="entry name" value="Bact_HTH_transcr_reg"/>
</dbReference>
<dbReference type="STRING" id="630515.SAMN04489812_4983"/>
<organism evidence="6 7">
    <name type="scientific">Microlunatus soli</name>
    <dbReference type="NCBI Taxonomy" id="630515"/>
    <lineage>
        <taxon>Bacteria</taxon>
        <taxon>Bacillati</taxon>
        <taxon>Actinomycetota</taxon>
        <taxon>Actinomycetes</taxon>
        <taxon>Propionibacteriales</taxon>
        <taxon>Propionibacteriaceae</taxon>
        <taxon>Microlunatus</taxon>
    </lineage>
</organism>
<feature type="domain" description="HTH gntR-type" evidence="5">
    <location>
        <begin position="16"/>
        <end position="84"/>
    </location>
</feature>
<accession>A0A1H1Z517</accession>
<feature type="region of interest" description="Disordered" evidence="4">
    <location>
        <begin position="153"/>
        <end position="173"/>
    </location>
</feature>
<evidence type="ECO:0000313" key="7">
    <source>
        <dbReference type="Proteomes" id="UP000199103"/>
    </source>
</evidence>
<keyword evidence="7" id="KW-1185">Reference proteome</keyword>
<dbReference type="GO" id="GO:0045892">
    <property type="term" value="P:negative regulation of DNA-templated transcription"/>
    <property type="evidence" value="ECO:0007669"/>
    <property type="project" value="TreeGrafter"/>
</dbReference>
<evidence type="ECO:0000256" key="4">
    <source>
        <dbReference type="SAM" id="MobiDB-lite"/>
    </source>
</evidence>
<name>A0A1H1Z517_9ACTN</name>
<dbReference type="Proteomes" id="UP000199103">
    <property type="component" value="Chromosome I"/>
</dbReference>
<dbReference type="Pfam" id="PF00392">
    <property type="entry name" value="GntR"/>
    <property type="match status" value="1"/>
</dbReference>
<dbReference type="PANTHER" id="PTHR44846">
    <property type="entry name" value="MANNOSYL-D-GLYCERATE TRANSPORT/METABOLISM SYSTEM REPRESSOR MNGR-RELATED"/>
    <property type="match status" value="1"/>
</dbReference>
<dbReference type="GO" id="GO:0003700">
    <property type="term" value="F:DNA-binding transcription factor activity"/>
    <property type="evidence" value="ECO:0007669"/>
    <property type="project" value="InterPro"/>
</dbReference>
<dbReference type="EMBL" id="LT629772">
    <property type="protein sequence ID" value="SDT28709.1"/>
    <property type="molecule type" value="Genomic_DNA"/>
</dbReference>
<gene>
    <name evidence="6" type="ORF">SAMN04489812_4983</name>
</gene>
<evidence type="ECO:0000256" key="1">
    <source>
        <dbReference type="ARBA" id="ARBA00023015"/>
    </source>
</evidence>
<evidence type="ECO:0000313" key="6">
    <source>
        <dbReference type="EMBL" id="SDT28709.1"/>
    </source>
</evidence>
<dbReference type="SUPFAM" id="SSF46785">
    <property type="entry name" value="Winged helix' DNA-binding domain"/>
    <property type="match status" value="1"/>
</dbReference>
<dbReference type="PROSITE" id="PS50949">
    <property type="entry name" value="HTH_GNTR"/>
    <property type="match status" value="1"/>
</dbReference>
<reference evidence="6 7" key="1">
    <citation type="submission" date="2016-10" db="EMBL/GenBank/DDBJ databases">
        <authorList>
            <person name="de Groot N.N."/>
        </authorList>
    </citation>
    <scope>NUCLEOTIDE SEQUENCE [LARGE SCALE GENOMIC DNA]</scope>
    <source>
        <strain evidence="6 7">DSM 21800</strain>
    </source>
</reference>
<dbReference type="PANTHER" id="PTHR44846:SF17">
    <property type="entry name" value="GNTR-FAMILY TRANSCRIPTIONAL REGULATOR"/>
    <property type="match status" value="1"/>
</dbReference>
<dbReference type="RefSeq" id="WP_091528562.1">
    <property type="nucleotide sequence ID" value="NZ_LT629772.1"/>
</dbReference>
<dbReference type="AlphaFoldDB" id="A0A1H1Z517"/>
<dbReference type="Gene3D" id="1.10.10.10">
    <property type="entry name" value="Winged helix-like DNA-binding domain superfamily/Winged helix DNA-binding domain"/>
    <property type="match status" value="1"/>
</dbReference>
<dbReference type="SMART" id="SM00345">
    <property type="entry name" value="HTH_GNTR"/>
    <property type="match status" value="1"/>
</dbReference>
<dbReference type="InterPro" id="IPR000524">
    <property type="entry name" value="Tscrpt_reg_HTH_GntR"/>
</dbReference>
<dbReference type="InterPro" id="IPR036388">
    <property type="entry name" value="WH-like_DNA-bd_sf"/>
</dbReference>
<keyword evidence="1" id="KW-0805">Transcription regulation</keyword>
<protein>
    <submittedName>
        <fullName evidence="6">Regulatory protein, gntR family</fullName>
    </submittedName>
</protein>
<dbReference type="CDD" id="cd07377">
    <property type="entry name" value="WHTH_GntR"/>
    <property type="match status" value="1"/>
</dbReference>
<dbReference type="InterPro" id="IPR036390">
    <property type="entry name" value="WH_DNA-bd_sf"/>
</dbReference>
<keyword evidence="3" id="KW-0804">Transcription</keyword>
<evidence type="ECO:0000256" key="3">
    <source>
        <dbReference type="ARBA" id="ARBA00023163"/>
    </source>
</evidence>
<dbReference type="PRINTS" id="PR00035">
    <property type="entry name" value="HTHGNTR"/>
</dbReference>
<dbReference type="OrthoDB" id="4164516at2"/>
<sequence>MGSVDDLFDLDPDSDRTTSQQIANAVRAAILLGVFAADEKLPSQHELAARYGVARETVKAALRILHGDKLIVSRQGSGVFVRHRQGSTETLTDILRGAFDRPHVSIDYCGFNGETLANTLPPSLHELGTGRLSATTVRLRMLLVDPELLPAMPRAVPQDAQQRSPTRTGPPPDIRRTFGGLLDRSVGRLAAALDELTDRRLVDSTQLEVRVHGLGPSVKLYLLNGERAFFGFYPVTTAAYELGPDRVPTLLHHPSGWDATVFSAADGMSSSIAPIDGDSESRGPISSGPPFTTQARAWFDSLWTTLARSYPITEGSR</sequence>
<evidence type="ECO:0000259" key="5">
    <source>
        <dbReference type="PROSITE" id="PS50949"/>
    </source>
</evidence>